<keyword evidence="2" id="KW-0808">Transferase</keyword>
<dbReference type="EMBL" id="JBGBPQ010000020">
    <property type="protein sequence ID" value="KAL1504390.1"/>
    <property type="molecule type" value="Genomic_DNA"/>
</dbReference>
<dbReference type="AlphaFoldDB" id="A0AB34IQR2"/>
<sequence length="420" mass="46457">MPLCRSEGGTFHYAGCGCSGYMPLPVPALVDDGVASARDAHHDRRSLRVLYLLPHQNLTGGMKMLVQQMGILTARGHQVIAAFRGATPYGRALPPWTSLQVAAEVLVSPTETFEQFLSRLRGSYDVCMVGYFTQLAELDNFWGPAIYWEQGHEHLFGEGRDPTLIHWDNLFHYSMLRSPVALAAVSDYTAKTLALQFGRRCAVIPNAVDCTEYYPPPEAAPAASPSRDIKARGHRVLLVGNPAQAFKGWDIALQALNLVHSELPELYVTWICQAQPQLSGVCFPLEFIVNPAQDELPKIYRGGHDVLLFMSRFEAWGMPVMEAMASGIAVVCSYSYGVQHFATDQENCLMVPSRDVPATAVAVLRLLRDNDMREALASRGRQTALSYSLQGVGDSLERALMSTAAFFEKCPHPPQLPRYR</sequence>
<dbReference type="SUPFAM" id="SSF53756">
    <property type="entry name" value="UDP-Glycosyltransferase/glycogen phosphorylase"/>
    <property type="match status" value="1"/>
</dbReference>
<organism evidence="4 5">
    <name type="scientific">Prymnesium parvum</name>
    <name type="common">Toxic golden alga</name>
    <dbReference type="NCBI Taxonomy" id="97485"/>
    <lineage>
        <taxon>Eukaryota</taxon>
        <taxon>Haptista</taxon>
        <taxon>Haptophyta</taxon>
        <taxon>Prymnesiophyceae</taxon>
        <taxon>Prymnesiales</taxon>
        <taxon>Prymnesiaceae</taxon>
        <taxon>Prymnesium</taxon>
    </lineage>
</organism>
<gene>
    <name evidence="4" type="ORF">AB1Y20_010796</name>
</gene>
<dbReference type="Pfam" id="PF00534">
    <property type="entry name" value="Glycos_transf_1"/>
    <property type="match status" value="1"/>
</dbReference>
<evidence type="ECO:0000256" key="1">
    <source>
        <dbReference type="ARBA" id="ARBA00022676"/>
    </source>
</evidence>
<feature type="domain" description="Glycosyl transferase family 1" evidence="3">
    <location>
        <begin position="291"/>
        <end position="382"/>
    </location>
</feature>
<protein>
    <recommendedName>
        <fullName evidence="3">Glycosyl transferase family 1 domain-containing protein</fullName>
    </recommendedName>
</protein>
<dbReference type="GO" id="GO:0016757">
    <property type="term" value="F:glycosyltransferase activity"/>
    <property type="evidence" value="ECO:0007669"/>
    <property type="project" value="UniProtKB-KW"/>
</dbReference>
<dbReference type="PROSITE" id="PS51257">
    <property type="entry name" value="PROKAR_LIPOPROTEIN"/>
    <property type="match status" value="1"/>
</dbReference>
<dbReference type="Proteomes" id="UP001515480">
    <property type="component" value="Unassembled WGS sequence"/>
</dbReference>
<dbReference type="PANTHER" id="PTHR46401:SF2">
    <property type="entry name" value="GLYCOSYLTRANSFERASE WBBK-RELATED"/>
    <property type="match status" value="1"/>
</dbReference>
<evidence type="ECO:0000313" key="5">
    <source>
        <dbReference type="Proteomes" id="UP001515480"/>
    </source>
</evidence>
<name>A0AB34IQR2_PRYPA</name>
<accession>A0AB34IQR2</accession>
<dbReference type="InterPro" id="IPR001296">
    <property type="entry name" value="Glyco_trans_1"/>
</dbReference>
<dbReference type="Gene3D" id="3.40.50.2000">
    <property type="entry name" value="Glycogen Phosphorylase B"/>
    <property type="match status" value="2"/>
</dbReference>
<evidence type="ECO:0000313" key="4">
    <source>
        <dbReference type="EMBL" id="KAL1504390.1"/>
    </source>
</evidence>
<dbReference type="PANTHER" id="PTHR46401">
    <property type="entry name" value="GLYCOSYLTRANSFERASE WBBK-RELATED"/>
    <property type="match status" value="1"/>
</dbReference>
<evidence type="ECO:0000259" key="3">
    <source>
        <dbReference type="Pfam" id="PF00534"/>
    </source>
</evidence>
<proteinExistence type="predicted"/>
<reference evidence="4 5" key="1">
    <citation type="journal article" date="2024" name="Science">
        <title>Giant polyketide synthase enzymes in the biosynthesis of giant marine polyether toxins.</title>
        <authorList>
            <person name="Fallon T.R."/>
            <person name="Shende V.V."/>
            <person name="Wierzbicki I.H."/>
            <person name="Pendleton A.L."/>
            <person name="Watervoot N.F."/>
            <person name="Auber R.P."/>
            <person name="Gonzalez D.J."/>
            <person name="Wisecaver J.H."/>
            <person name="Moore B.S."/>
        </authorList>
    </citation>
    <scope>NUCLEOTIDE SEQUENCE [LARGE SCALE GENOMIC DNA]</scope>
    <source>
        <strain evidence="4 5">12B1</strain>
    </source>
</reference>
<keyword evidence="5" id="KW-1185">Reference proteome</keyword>
<comment type="caution">
    <text evidence="4">The sequence shown here is derived from an EMBL/GenBank/DDBJ whole genome shotgun (WGS) entry which is preliminary data.</text>
</comment>
<keyword evidence="1" id="KW-0328">Glycosyltransferase</keyword>
<evidence type="ECO:0000256" key="2">
    <source>
        <dbReference type="ARBA" id="ARBA00022679"/>
    </source>
</evidence>
<dbReference type="CDD" id="cd03801">
    <property type="entry name" value="GT4_PimA-like"/>
    <property type="match status" value="1"/>
</dbReference>